<name>A0A2T7PEY1_POMCA</name>
<evidence type="ECO:0000313" key="2">
    <source>
        <dbReference type="EMBL" id="PVD31982.1"/>
    </source>
</evidence>
<dbReference type="Proteomes" id="UP000245119">
    <property type="component" value="Linkage Group LG4"/>
</dbReference>
<comment type="caution">
    <text evidence="2">The sequence shown here is derived from an EMBL/GenBank/DDBJ whole genome shotgun (WGS) entry which is preliminary data.</text>
</comment>
<dbReference type="PANTHER" id="PTHR31362">
    <property type="entry name" value="GLYCOSYLTRANSFERASE STELLO1-RELATED"/>
    <property type="match status" value="1"/>
</dbReference>
<evidence type="ECO:0000256" key="1">
    <source>
        <dbReference type="SAM" id="Phobius"/>
    </source>
</evidence>
<dbReference type="EMBL" id="PZQS01000004">
    <property type="protein sequence ID" value="PVD31982.1"/>
    <property type="molecule type" value="Genomic_DNA"/>
</dbReference>
<reference evidence="2 3" key="1">
    <citation type="submission" date="2018-04" db="EMBL/GenBank/DDBJ databases">
        <title>The genome of golden apple snail Pomacea canaliculata provides insight into stress tolerance and invasive adaptation.</title>
        <authorList>
            <person name="Liu C."/>
            <person name="Liu B."/>
            <person name="Ren Y."/>
            <person name="Zhang Y."/>
            <person name="Wang H."/>
            <person name="Li S."/>
            <person name="Jiang F."/>
            <person name="Yin L."/>
            <person name="Zhang G."/>
            <person name="Qian W."/>
            <person name="Fan W."/>
        </authorList>
    </citation>
    <scope>NUCLEOTIDE SEQUENCE [LARGE SCALE GENOMIC DNA]</scope>
    <source>
        <strain evidence="2">SZHN2017</strain>
        <tissue evidence="2">Muscle</tissue>
    </source>
</reference>
<organism evidence="2 3">
    <name type="scientific">Pomacea canaliculata</name>
    <name type="common">Golden apple snail</name>
    <dbReference type="NCBI Taxonomy" id="400727"/>
    <lineage>
        <taxon>Eukaryota</taxon>
        <taxon>Metazoa</taxon>
        <taxon>Spiralia</taxon>
        <taxon>Lophotrochozoa</taxon>
        <taxon>Mollusca</taxon>
        <taxon>Gastropoda</taxon>
        <taxon>Caenogastropoda</taxon>
        <taxon>Architaenioglossa</taxon>
        <taxon>Ampullarioidea</taxon>
        <taxon>Ampullariidae</taxon>
        <taxon>Pomacea</taxon>
    </lineage>
</organism>
<dbReference type="STRING" id="400727.A0A2T7PEY1"/>
<keyword evidence="1" id="KW-0472">Membrane</keyword>
<dbReference type="PANTHER" id="PTHR31362:SF0">
    <property type="entry name" value="EXOSTOSIN DOMAIN-CONTAINING PROTEIN-RELATED"/>
    <property type="match status" value="1"/>
</dbReference>
<dbReference type="OrthoDB" id="6055017at2759"/>
<gene>
    <name evidence="2" type="ORF">C0Q70_07408</name>
</gene>
<keyword evidence="1" id="KW-1133">Transmembrane helix</keyword>
<sequence length="1022" mass="118757">MVSTILLHVENEANLVVGPEACRMNRSWDGQVQLGIPAVLINLSRNETANVTDWVSRLHRDMCPDSPDLLEIPLTFPDVLLIVDFNSPNLYSVIPYLELLYRRHFADILYCGDGLETLKDIIVQKNITFPVNFLHISNHAWQMKYRCLEYAMKMCGDYKGYLLIGDDTLVNVKTLRALGEDRVLLGKDFLRWVVNTTQFKSSWMWWGNEGGRNAMLGVLNELVYRAVHEHDVFAKQSSLMARRLLATIFVTLCTATLLTMLYVSQSRDPVILVHPGPVDVQVKQRSTNPCLTLGTHSWSDNIPYGRPGLLINPSNGSDVLRGSTTDIVNRIYNNMCPGNQTLSNVQFTFPDILLIVDFNYPSQYNIITYLELLYRRYFPNILYCGLEPETLKKQIVAEKLGFPIYYLHALRDTWQTKYECIQHAMKMCDNYTGYLLIGDDTLINMTNFQRTPKHKAMVGDQFVKTGQHVNTTLHKYSWPFWGLEGGRSAMLGVLNELAFKANRDNDHLAQQFLRNYYSFVNNSTIFHIMPIDFLYVPKRLSSIFLYMTSLFRKYKAIVELAIPFFVCGLEHPGDVYFVRMCSVRGKDRDNSQIRFDKDLVYLHPFKYYANFKSKTQGKDFICQNYLLNKSTLMALRLLATIFLTLCTATLLTMLYVSKSRDPVILVQPDPLDVQDELRGTNQCLTLGKHSWKYNVKYGRPGLLINPSKDSDVLRGSTTDIVNRIYNNMCPGYQTLPNVQFTFPDILLIVDFNHPAYYNVIPYLELLYRRYFPNILYCGLEPETLKEQIVAEKLGFPIYYLQALKDNWQTKYECIQHAMKMCDSFSGYLLIGDDTLINMTNFQRTPKYKAMVGDEFVKSGQFVTTTYFQYSWQWWGVEGGRSAMLGVLNELAFKANRDNDHLAQEFLRNYYSFVKYRNIFYFMPIDFLYVPKRLSSIFLYMTSLFRKYKANVEVAIPFFVCGLQNQVDVHFVRMLSLWGNDRDISQKRFEKDLVYLHPFKYHANFKSTPQAKDFICQKYLRSK</sequence>
<dbReference type="AlphaFoldDB" id="A0A2T7PEY1"/>
<protein>
    <submittedName>
        <fullName evidence="2">Uncharacterized protein</fullName>
    </submittedName>
</protein>
<keyword evidence="3" id="KW-1185">Reference proteome</keyword>
<accession>A0A2T7PEY1</accession>
<dbReference type="InterPro" id="IPR005049">
    <property type="entry name" value="STL-like"/>
</dbReference>
<evidence type="ECO:0000313" key="3">
    <source>
        <dbReference type="Proteomes" id="UP000245119"/>
    </source>
</evidence>
<feature type="transmembrane region" description="Helical" evidence="1">
    <location>
        <begin position="633"/>
        <end position="656"/>
    </location>
</feature>
<keyword evidence="1" id="KW-0812">Transmembrane</keyword>
<proteinExistence type="predicted"/>